<dbReference type="Pfam" id="PF00075">
    <property type="entry name" value="RNase_H"/>
    <property type="match status" value="1"/>
</dbReference>
<keyword evidence="3" id="KW-1185">Reference proteome</keyword>
<dbReference type="CDD" id="cd09276">
    <property type="entry name" value="Rnase_HI_RT_non_LTR"/>
    <property type="match status" value="1"/>
</dbReference>
<proteinExistence type="predicted"/>
<dbReference type="EMBL" id="JBAMIC010000004">
    <property type="protein sequence ID" value="KAK7107380.1"/>
    <property type="molecule type" value="Genomic_DNA"/>
</dbReference>
<dbReference type="SUPFAM" id="SSF53098">
    <property type="entry name" value="Ribonuclease H-like"/>
    <property type="match status" value="1"/>
</dbReference>
<comment type="caution">
    <text evidence="2">The sequence shown here is derived from an EMBL/GenBank/DDBJ whole genome shotgun (WGS) entry which is preliminary data.</text>
</comment>
<name>A0AAN9BPR8_9CAEN</name>
<reference evidence="2 3" key="1">
    <citation type="submission" date="2024-02" db="EMBL/GenBank/DDBJ databases">
        <title>Chromosome-scale genome assembly of the rough periwinkle Littorina saxatilis.</title>
        <authorList>
            <person name="De Jode A."/>
            <person name="Faria R."/>
            <person name="Formenti G."/>
            <person name="Sims Y."/>
            <person name="Smith T.P."/>
            <person name="Tracey A."/>
            <person name="Wood J.M.D."/>
            <person name="Zagrodzka Z.B."/>
            <person name="Johannesson K."/>
            <person name="Butlin R.K."/>
            <person name="Leder E.H."/>
        </authorList>
    </citation>
    <scope>NUCLEOTIDE SEQUENCE [LARGE SCALE GENOMIC DNA]</scope>
    <source>
        <strain evidence="2">Snail1</strain>
        <tissue evidence="2">Muscle</tissue>
    </source>
</reference>
<accession>A0AAN9BPR8</accession>
<dbReference type="InterPro" id="IPR036397">
    <property type="entry name" value="RNaseH_sf"/>
</dbReference>
<gene>
    <name evidence="2" type="ORF">V1264_015318</name>
</gene>
<organism evidence="2 3">
    <name type="scientific">Littorina saxatilis</name>
    <dbReference type="NCBI Taxonomy" id="31220"/>
    <lineage>
        <taxon>Eukaryota</taxon>
        <taxon>Metazoa</taxon>
        <taxon>Spiralia</taxon>
        <taxon>Lophotrochozoa</taxon>
        <taxon>Mollusca</taxon>
        <taxon>Gastropoda</taxon>
        <taxon>Caenogastropoda</taxon>
        <taxon>Littorinimorpha</taxon>
        <taxon>Littorinoidea</taxon>
        <taxon>Littorinidae</taxon>
        <taxon>Littorina</taxon>
    </lineage>
</organism>
<dbReference type="Gene3D" id="3.30.420.10">
    <property type="entry name" value="Ribonuclease H-like superfamily/Ribonuclease H"/>
    <property type="match status" value="1"/>
</dbReference>
<sequence length="180" mass="19804">MQVACYYPKRQWTHVSTDGSADQAVRSGGSGIYIKYPGVREEEHISLATGLYSTNFKAEAVALQTGAAHIEHSPLSSNNVVFFSDAKSVLQALDTARDKELNDLSSALTSPCRAHTVVLQWVPSHCNIPGNEAADTLAKEGTTKDQNDRSTTFKEAKTIIKAKQHKKWLQKRRLSPAHKV</sequence>
<dbReference type="PROSITE" id="PS50879">
    <property type="entry name" value="RNASE_H_1"/>
    <property type="match status" value="1"/>
</dbReference>
<dbReference type="InterPro" id="IPR012337">
    <property type="entry name" value="RNaseH-like_sf"/>
</dbReference>
<dbReference type="GO" id="GO:0003676">
    <property type="term" value="F:nucleic acid binding"/>
    <property type="evidence" value="ECO:0007669"/>
    <property type="project" value="InterPro"/>
</dbReference>
<dbReference type="Proteomes" id="UP001374579">
    <property type="component" value="Unassembled WGS sequence"/>
</dbReference>
<feature type="domain" description="RNase H type-1" evidence="1">
    <location>
        <begin position="9"/>
        <end position="143"/>
    </location>
</feature>
<evidence type="ECO:0000313" key="2">
    <source>
        <dbReference type="EMBL" id="KAK7107380.1"/>
    </source>
</evidence>
<dbReference type="AlphaFoldDB" id="A0AAN9BPR8"/>
<dbReference type="InterPro" id="IPR002156">
    <property type="entry name" value="RNaseH_domain"/>
</dbReference>
<dbReference type="GO" id="GO:0004523">
    <property type="term" value="F:RNA-DNA hybrid ribonuclease activity"/>
    <property type="evidence" value="ECO:0007669"/>
    <property type="project" value="InterPro"/>
</dbReference>
<protein>
    <recommendedName>
        <fullName evidence="1">RNase H type-1 domain-containing protein</fullName>
    </recommendedName>
</protein>
<evidence type="ECO:0000259" key="1">
    <source>
        <dbReference type="PROSITE" id="PS50879"/>
    </source>
</evidence>
<evidence type="ECO:0000313" key="3">
    <source>
        <dbReference type="Proteomes" id="UP001374579"/>
    </source>
</evidence>